<feature type="region of interest" description="Disordered" evidence="14">
    <location>
        <begin position="100"/>
        <end position="150"/>
    </location>
</feature>
<dbReference type="GO" id="GO:0040034">
    <property type="term" value="P:regulation of development, heterochronic"/>
    <property type="evidence" value="ECO:0007669"/>
    <property type="project" value="UniProtKB-ARBA"/>
</dbReference>
<evidence type="ECO:0000256" key="10">
    <source>
        <dbReference type="ARBA" id="ARBA00022833"/>
    </source>
</evidence>
<evidence type="ECO:0000256" key="5">
    <source>
        <dbReference type="ARBA" id="ARBA00022473"/>
    </source>
</evidence>
<reference evidence="16" key="1">
    <citation type="submission" date="2021-06" db="EMBL/GenBank/DDBJ databases">
        <authorList>
            <person name="Hodson N. C."/>
            <person name="Mongue J. A."/>
            <person name="Jaron S. K."/>
        </authorList>
    </citation>
    <scope>NUCLEOTIDE SEQUENCE</scope>
</reference>
<dbReference type="FunFam" id="3.30.160.60:FF:001482">
    <property type="entry name" value="Hunchback"/>
    <property type="match status" value="1"/>
</dbReference>
<feature type="region of interest" description="Disordered" evidence="14">
    <location>
        <begin position="1"/>
        <end position="75"/>
    </location>
</feature>
<evidence type="ECO:0000256" key="4">
    <source>
        <dbReference type="ARBA" id="ARBA00013638"/>
    </source>
</evidence>
<keyword evidence="10" id="KW-0862">Zinc</keyword>
<evidence type="ECO:0000256" key="6">
    <source>
        <dbReference type="ARBA" id="ARBA00022492"/>
    </source>
</evidence>
<dbReference type="EMBL" id="CAJVCH010277477">
    <property type="protein sequence ID" value="CAG7734849.1"/>
    <property type="molecule type" value="Genomic_DNA"/>
</dbReference>
<feature type="compositionally biased region" description="Polar residues" evidence="14">
    <location>
        <begin position="613"/>
        <end position="623"/>
    </location>
</feature>
<dbReference type="GO" id="GO:0003700">
    <property type="term" value="F:DNA-binding transcription factor activity"/>
    <property type="evidence" value="ECO:0007669"/>
    <property type="project" value="TreeGrafter"/>
</dbReference>
<feature type="domain" description="C2H2-type" evidence="15">
    <location>
        <begin position="288"/>
        <end position="315"/>
    </location>
</feature>
<dbReference type="Pfam" id="PF00096">
    <property type="entry name" value="zf-C2H2"/>
    <property type="match status" value="1"/>
</dbReference>
<evidence type="ECO:0000256" key="13">
    <source>
        <dbReference type="PROSITE-ProRule" id="PRU00042"/>
    </source>
</evidence>
<feature type="region of interest" description="Disordered" evidence="14">
    <location>
        <begin position="585"/>
        <end position="657"/>
    </location>
</feature>
<accession>A0A8J2KAB6</accession>
<evidence type="ECO:0000256" key="1">
    <source>
        <dbReference type="ARBA" id="ARBA00003983"/>
    </source>
</evidence>
<organism evidence="16 17">
    <name type="scientific">Allacma fusca</name>
    <dbReference type="NCBI Taxonomy" id="39272"/>
    <lineage>
        <taxon>Eukaryota</taxon>
        <taxon>Metazoa</taxon>
        <taxon>Ecdysozoa</taxon>
        <taxon>Arthropoda</taxon>
        <taxon>Hexapoda</taxon>
        <taxon>Collembola</taxon>
        <taxon>Symphypleona</taxon>
        <taxon>Sminthuridae</taxon>
        <taxon>Allacma</taxon>
    </lineage>
</organism>
<dbReference type="PANTHER" id="PTHR24404:SF114">
    <property type="entry name" value="KLUMPFUSS, ISOFORM B-RELATED"/>
    <property type="match status" value="1"/>
</dbReference>
<dbReference type="GO" id="GO:0008270">
    <property type="term" value="F:zinc ion binding"/>
    <property type="evidence" value="ECO:0007669"/>
    <property type="project" value="UniProtKB-KW"/>
</dbReference>
<dbReference type="PANTHER" id="PTHR24404">
    <property type="entry name" value="ZINC FINGER PROTEIN"/>
    <property type="match status" value="1"/>
</dbReference>
<dbReference type="PROSITE" id="PS50157">
    <property type="entry name" value="ZINC_FINGER_C2H2_2"/>
    <property type="match status" value="3"/>
</dbReference>
<keyword evidence="17" id="KW-1185">Reference proteome</keyword>
<comment type="subcellular location">
    <subcellularLocation>
        <location evidence="2">Nucleus</location>
    </subcellularLocation>
</comment>
<keyword evidence="8" id="KW-0677">Repeat</keyword>
<keyword evidence="6" id="KW-0302">Gap protein</keyword>
<evidence type="ECO:0000256" key="11">
    <source>
        <dbReference type="ARBA" id="ARBA00023125"/>
    </source>
</evidence>
<keyword evidence="9 13" id="KW-0863">Zinc-finger</keyword>
<feature type="domain" description="C2H2-type" evidence="15">
    <location>
        <begin position="737"/>
        <end position="761"/>
    </location>
</feature>
<feature type="region of interest" description="Disordered" evidence="14">
    <location>
        <begin position="393"/>
        <end position="471"/>
    </location>
</feature>
<dbReference type="AlphaFoldDB" id="A0A8J2KAB6"/>
<dbReference type="OrthoDB" id="10015593at2759"/>
<proteinExistence type="inferred from homology"/>
<dbReference type="GO" id="GO:0035282">
    <property type="term" value="P:segmentation"/>
    <property type="evidence" value="ECO:0007669"/>
    <property type="project" value="UniProtKB-KW"/>
</dbReference>
<feature type="domain" description="C2H2-type" evidence="15">
    <location>
        <begin position="316"/>
        <end position="343"/>
    </location>
</feature>
<comment type="function">
    <text evidence="1">Gap class segmentation protein that controls development of head structures.</text>
</comment>
<feature type="compositionally biased region" description="Basic and acidic residues" evidence="14">
    <location>
        <begin position="639"/>
        <end position="648"/>
    </location>
</feature>
<dbReference type="SMART" id="SM00355">
    <property type="entry name" value="ZnF_C2H2"/>
    <property type="match status" value="8"/>
</dbReference>
<feature type="compositionally biased region" description="Basic and acidic residues" evidence="14">
    <location>
        <begin position="140"/>
        <end position="150"/>
    </location>
</feature>
<sequence>MLVEQSSRVSPLTPVSSPPGSHLHHHLSHSSHLSPQTSQSSEASSSPRDDSSTSGSHSTPMKTLQSSGEHESPENFSALQRLQFALEKNSLFSSMYGKGHTMGKSGSLSPGADTASRCFPHDSDSKLMAKIPLGTPQSSDKSEGDPDENYRRTDMKINIDEHLVQTPTASPNGSIETPNVFQCPFPFCSIACDSKHQFNEHLVSHSQQHACPKCNFLTSSKDTLRSHLQDSHDINEQEVITDDEARVPKINSQGKIKTFKCKQCDYKAVTKKDFWDHSREHIRPEKILSCPYCDFVTEYKHHYEYHVRNHSGNKPYQCSKCPYSCVNKSMLNSHLKSHSNVYQYRCRDCAYATKYCHSLKLHLRKYSHSPSVVLNLDGTPNPLPIIDVYGTRRGPKIKRSDNTPPTSDYNSNIKATNTNLVKNELKKRCNNNINNKAEEDKPKVRNQDYNTTPPSKKYTTTSGSEHSDTEQDSMYLRQLQLQQMRHSMPETPVTPTSVGFHGLMQNHLGSNGHEQQMQVAATAAAAAAAVAGKNPLELYAAAINQYILASNPLLQMVPPLSDLAKLAKEQQNQILSQMMYQSPMMPQSQCASPPPLLASKTSYRVHPQPPMGPTSNVNQNQGHTPLDLRNPKSSPNTYEPHRSMELSEKRKRKGKAVRYDRAAISNMKVDHDVEEEALDFSNNNVNIGRSGRKSPKLEISREDSPGQMLCKYCEIAFPDKVLYSMHMSYHFGDGDPFQCKSCGKKTNDKISFFRHLTTDSH</sequence>
<feature type="compositionally biased region" description="Low complexity" evidence="14">
    <location>
        <begin position="30"/>
        <end position="58"/>
    </location>
</feature>
<dbReference type="GO" id="GO:0000978">
    <property type="term" value="F:RNA polymerase II cis-regulatory region sequence-specific DNA binding"/>
    <property type="evidence" value="ECO:0007669"/>
    <property type="project" value="TreeGrafter"/>
</dbReference>
<dbReference type="FunFam" id="3.30.160.60:FF:001301">
    <property type="entry name" value="Blast:Protein hunchback"/>
    <property type="match status" value="1"/>
</dbReference>
<evidence type="ECO:0000256" key="2">
    <source>
        <dbReference type="ARBA" id="ARBA00004123"/>
    </source>
</evidence>
<name>A0A8J2KAB6_9HEXA</name>
<feature type="compositionally biased region" description="Polar residues" evidence="14">
    <location>
        <begin position="1"/>
        <end position="15"/>
    </location>
</feature>
<gene>
    <name evidence="16" type="ORF">AFUS01_LOCUS23212</name>
</gene>
<comment type="similarity">
    <text evidence="3">Belongs to the hunchback C2H2-type zinc-finger protein family.</text>
</comment>
<evidence type="ECO:0000256" key="12">
    <source>
        <dbReference type="ARBA" id="ARBA00023242"/>
    </source>
</evidence>
<evidence type="ECO:0000313" key="16">
    <source>
        <dbReference type="EMBL" id="CAG7734849.1"/>
    </source>
</evidence>
<feature type="compositionally biased region" description="Polar residues" evidence="14">
    <location>
        <begin position="402"/>
        <end position="421"/>
    </location>
</feature>
<evidence type="ECO:0000256" key="9">
    <source>
        <dbReference type="ARBA" id="ARBA00022771"/>
    </source>
</evidence>
<keyword evidence="7" id="KW-0479">Metal-binding</keyword>
<evidence type="ECO:0000313" key="17">
    <source>
        <dbReference type="Proteomes" id="UP000708208"/>
    </source>
</evidence>
<evidence type="ECO:0000256" key="8">
    <source>
        <dbReference type="ARBA" id="ARBA00022737"/>
    </source>
</evidence>
<keyword evidence="12" id="KW-0539">Nucleus</keyword>
<feature type="compositionally biased region" description="Basic and acidic residues" evidence="14">
    <location>
        <begin position="436"/>
        <end position="446"/>
    </location>
</feature>
<evidence type="ECO:0000259" key="15">
    <source>
        <dbReference type="PROSITE" id="PS50157"/>
    </source>
</evidence>
<evidence type="ECO:0000256" key="14">
    <source>
        <dbReference type="SAM" id="MobiDB-lite"/>
    </source>
</evidence>
<dbReference type="Proteomes" id="UP000708208">
    <property type="component" value="Unassembled WGS sequence"/>
</dbReference>
<dbReference type="GO" id="GO:0005634">
    <property type="term" value="C:nucleus"/>
    <property type="evidence" value="ECO:0007669"/>
    <property type="project" value="UniProtKB-SubCell"/>
</dbReference>
<comment type="caution">
    <text evidence="16">The sequence shown here is derived from an EMBL/GenBank/DDBJ whole genome shotgun (WGS) entry which is preliminary data.</text>
</comment>
<evidence type="ECO:0000256" key="3">
    <source>
        <dbReference type="ARBA" id="ARBA00007746"/>
    </source>
</evidence>
<dbReference type="InterPro" id="IPR050589">
    <property type="entry name" value="Ikaros_C2H2-ZF"/>
</dbReference>
<dbReference type="GO" id="GO:0000122">
    <property type="term" value="P:negative regulation of transcription by RNA polymerase II"/>
    <property type="evidence" value="ECO:0007669"/>
    <property type="project" value="UniProtKB-ARBA"/>
</dbReference>
<dbReference type="PROSITE" id="PS00028">
    <property type="entry name" value="ZINC_FINGER_C2H2_1"/>
    <property type="match status" value="3"/>
</dbReference>
<protein>
    <recommendedName>
        <fullName evidence="4">Protein hunchback</fullName>
    </recommendedName>
</protein>
<dbReference type="InterPro" id="IPR013087">
    <property type="entry name" value="Znf_C2H2_type"/>
</dbReference>
<evidence type="ECO:0000256" key="7">
    <source>
        <dbReference type="ARBA" id="ARBA00022723"/>
    </source>
</evidence>
<keyword evidence="11" id="KW-0238">DNA-binding</keyword>
<keyword evidence="5" id="KW-0217">Developmental protein</keyword>
<feature type="compositionally biased region" description="Low complexity" evidence="14">
    <location>
        <begin position="449"/>
        <end position="462"/>
    </location>
</feature>